<dbReference type="SUPFAM" id="SSF56003">
    <property type="entry name" value="Molybdenum cofactor-binding domain"/>
    <property type="match status" value="1"/>
</dbReference>
<evidence type="ECO:0000313" key="3">
    <source>
        <dbReference type="EMBL" id="KAG6382690.1"/>
    </source>
</evidence>
<evidence type="ECO:0000313" key="4">
    <source>
        <dbReference type="Proteomes" id="UP000298416"/>
    </source>
</evidence>
<sequence length="441" mass="47694">MMRAPGDVQGNFIAEAIIERVTSLLSMEAGSVREINFHTGESLQLFYAEAAGEASDYTLPHIWDELISSSCYMERTAAVEQFNRSNIWRKRGISCVPIVYKVTVSGKPGKVSILKDASVVVEVGGIEMGQGLYTKVKQATAYALSLIKCDGMENLIEKVRVVESDTLSLVQGGITAGSTTSEACCAAVIQCSTLLVERLSPLATTLKDEQGSLQWNDLILEAHNQSINLAANSYFLPESGSKEYLNYGAAVSEVEICVLTGEKSILRTDIVYDCGQSLNPAVDMGQIEGSFIQGVGFFMLEEYLTNEEGLVTTNSTWDYKIPSLDNVPKKLNAKVLNTGHHPDRVLSSKASGEPPLVLATSVYCGIRAGVVEARKQLKGWGATQGLILTCNSTFRLLCPLLSNTVVSIMSKPTYAACLLLLEALSSPSSDLCINMICIELQ</sequence>
<evidence type="ECO:0000256" key="1">
    <source>
        <dbReference type="ARBA" id="ARBA00022505"/>
    </source>
</evidence>
<dbReference type="Proteomes" id="UP000298416">
    <property type="component" value="Unassembled WGS sequence"/>
</dbReference>
<dbReference type="EMBL" id="PNBA02000958">
    <property type="protein sequence ID" value="KAG6382690.1"/>
    <property type="molecule type" value="Genomic_DNA"/>
</dbReference>
<accession>A0A8X8VUM9</accession>
<dbReference type="PANTHER" id="PTHR11908">
    <property type="entry name" value="XANTHINE DEHYDROGENASE"/>
    <property type="match status" value="1"/>
</dbReference>
<dbReference type="Pfam" id="PF20256">
    <property type="entry name" value="MoCoBD_2"/>
    <property type="match status" value="1"/>
</dbReference>
<proteinExistence type="predicted"/>
<reference evidence="3" key="1">
    <citation type="submission" date="2018-01" db="EMBL/GenBank/DDBJ databases">
        <authorList>
            <person name="Mao J.F."/>
        </authorList>
    </citation>
    <scope>NUCLEOTIDE SEQUENCE</scope>
    <source>
        <strain evidence="3">Huo1</strain>
        <tissue evidence="3">Leaf</tissue>
    </source>
</reference>
<gene>
    <name evidence="3" type="ORF">SASPL_157599</name>
</gene>
<dbReference type="GO" id="GO:0005506">
    <property type="term" value="F:iron ion binding"/>
    <property type="evidence" value="ECO:0007669"/>
    <property type="project" value="InterPro"/>
</dbReference>
<evidence type="ECO:0000259" key="2">
    <source>
        <dbReference type="Pfam" id="PF20256"/>
    </source>
</evidence>
<organism evidence="3">
    <name type="scientific">Salvia splendens</name>
    <name type="common">Scarlet sage</name>
    <dbReference type="NCBI Taxonomy" id="180675"/>
    <lineage>
        <taxon>Eukaryota</taxon>
        <taxon>Viridiplantae</taxon>
        <taxon>Streptophyta</taxon>
        <taxon>Embryophyta</taxon>
        <taxon>Tracheophyta</taxon>
        <taxon>Spermatophyta</taxon>
        <taxon>Magnoliopsida</taxon>
        <taxon>eudicotyledons</taxon>
        <taxon>Gunneridae</taxon>
        <taxon>Pentapetalae</taxon>
        <taxon>asterids</taxon>
        <taxon>lamiids</taxon>
        <taxon>Lamiales</taxon>
        <taxon>Lamiaceae</taxon>
        <taxon>Nepetoideae</taxon>
        <taxon>Mentheae</taxon>
        <taxon>Salviinae</taxon>
        <taxon>Salvia</taxon>
        <taxon>Salvia subgen. Calosphace</taxon>
        <taxon>core Calosphace</taxon>
    </lineage>
</organism>
<dbReference type="InterPro" id="IPR037165">
    <property type="entry name" value="AldOxase/xan_DH_Mopterin-bd_sf"/>
</dbReference>
<dbReference type="InterPro" id="IPR046867">
    <property type="entry name" value="AldOxase/xan_DH_MoCoBD2"/>
</dbReference>
<keyword evidence="4" id="KW-1185">Reference proteome</keyword>
<keyword evidence="1" id="KW-0500">Molybdenum</keyword>
<dbReference type="AlphaFoldDB" id="A0A8X8VUM9"/>
<dbReference type="PANTHER" id="PTHR11908:SF132">
    <property type="entry name" value="ALDEHYDE OXIDASE 1-RELATED"/>
    <property type="match status" value="1"/>
</dbReference>
<reference evidence="3" key="2">
    <citation type="submission" date="2020-08" db="EMBL/GenBank/DDBJ databases">
        <title>Plant Genome Project.</title>
        <authorList>
            <person name="Zhang R.-G."/>
        </authorList>
    </citation>
    <scope>NUCLEOTIDE SEQUENCE</scope>
    <source>
        <strain evidence="3">Huo1</strain>
        <tissue evidence="3">Leaf</tissue>
    </source>
</reference>
<name>A0A8X8VUM9_SALSN</name>
<dbReference type="Gene3D" id="3.30.365.10">
    <property type="entry name" value="Aldehyde oxidase/xanthine dehydrogenase, molybdopterin binding domain"/>
    <property type="match status" value="2"/>
</dbReference>
<dbReference type="InterPro" id="IPR016208">
    <property type="entry name" value="Ald_Oxase/xanthine_DH-like"/>
</dbReference>
<comment type="caution">
    <text evidence="3">The sequence shown here is derived from an EMBL/GenBank/DDBJ whole genome shotgun (WGS) entry which is preliminary data.</text>
</comment>
<feature type="domain" description="Aldehyde oxidase/xanthine dehydrogenase second molybdopterin binding" evidence="2">
    <location>
        <begin position="68"/>
        <end position="328"/>
    </location>
</feature>
<protein>
    <recommendedName>
        <fullName evidence="2">Aldehyde oxidase/xanthine dehydrogenase second molybdopterin binding domain-containing protein</fullName>
    </recommendedName>
</protein>
<dbReference type="GO" id="GO:0016491">
    <property type="term" value="F:oxidoreductase activity"/>
    <property type="evidence" value="ECO:0007669"/>
    <property type="project" value="InterPro"/>
</dbReference>